<accession>A0AAV4X3F8</accession>
<organism evidence="1 2">
    <name type="scientific">Caerostris extrusa</name>
    <name type="common">Bark spider</name>
    <name type="synonym">Caerostris bankana</name>
    <dbReference type="NCBI Taxonomy" id="172846"/>
    <lineage>
        <taxon>Eukaryota</taxon>
        <taxon>Metazoa</taxon>
        <taxon>Ecdysozoa</taxon>
        <taxon>Arthropoda</taxon>
        <taxon>Chelicerata</taxon>
        <taxon>Arachnida</taxon>
        <taxon>Araneae</taxon>
        <taxon>Araneomorphae</taxon>
        <taxon>Entelegynae</taxon>
        <taxon>Araneoidea</taxon>
        <taxon>Araneidae</taxon>
        <taxon>Caerostris</taxon>
    </lineage>
</organism>
<gene>
    <name evidence="1" type="ORF">CEXT_110961</name>
</gene>
<evidence type="ECO:0000313" key="2">
    <source>
        <dbReference type="Proteomes" id="UP001054945"/>
    </source>
</evidence>
<keyword evidence="2" id="KW-1185">Reference proteome</keyword>
<sequence>MEKMLRGGCRSSAIYRDILLPVGVVANLIAKRVKVEGAGRQTMSFPLQFGLEGDGGMLRLIALSKNRLLGLARAIVSLFWSVFKVKWW</sequence>
<protein>
    <submittedName>
        <fullName evidence="1">Uncharacterized protein</fullName>
    </submittedName>
</protein>
<dbReference type="EMBL" id="BPLR01017262">
    <property type="protein sequence ID" value="GIY89785.1"/>
    <property type="molecule type" value="Genomic_DNA"/>
</dbReference>
<dbReference type="Proteomes" id="UP001054945">
    <property type="component" value="Unassembled WGS sequence"/>
</dbReference>
<dbReference type="AlphaFoldDB" id="A0AAV4X3F8"/>
<comment type="caution">
    <text evidence="1">The sequence shown here is derived from an EMBL/GenBank/DDBJ whole genome shotgun (WGS) entry which is preliminary data.</text>
</comment>
<name>A0AAV4X3F8_CAEEX</name>
<reference evidence="1 2" key="1">
    <citation type="submission" date="2021-06" db="EMBL/GenBank/DDBJ databases">
        <title>Caerostris extrusa draft genome.</title>
        <authorList>
            <person name="Kono N."/>
            <person name="Arakawa K."/>
        </authorList>
    </citation>
    <scope>NUCLEOTIDE SEQUENCE [LARGE SCALE GENOMIC DNA]</scope>
</reference>
<evidence type="ECO:0000313" key="1">
    <source>
        <dbReference type="EMBL" id="GIY89785.1"/>
    </source>
</evidence>
<proteinExistence type="predicted"/>